<proteinExistence type="predicted"/>
<evidence type="ECO:0000313" key="2">
    <source>
        <dbReference type="Proteomes" id="UP000501812"/>
    </source>
</evidence>
<dbReference type="AlphaFoldDB" id="A0A858RCM3"/>
<keyword evidence="2" id="KW-1185">Reference proteome</keyword>
<dbReference type="Proteomes" id="UP000501812">
    <property type="component" value="Chromosome"/>
</dbReference>
<name>A0A858RCM3_9BACT</name>
<reference evidence="1 2" key="1">
    <citation type="submission" date="2020-04" db="EMBL/GenBank/DDBJ databases">
        <title>Luteolibacter sp. G-1-1-1 isolated from soil.</title>
        <authorList>
            <person name="Dahal R.H."/>
        </authorList>
    </citation>
    <scope>NUCLEOTIDE SEQUENCE [LARGE SCALE GENOMIC DNA]</scope>
    <source>
        <strain evidence="1 2">G-1-1-1</strain>
    </source>
</reference>
<organism evidence="1 2">
    <name type="scientific">Luteolibacter luteus</name>
    <dbReference type="NCBI Taxonomy" id="2728835"/>
    <lineage>
        <taxon>Bacteria</taxon>
        <taxon>Pseudomonadati</taxon>
        <taxon>Verrucomicrobiota</taxon>
        <taxon>Verrucomicrobiia</taxon>
        <taxon>Verrucomicrobiales</taxon>
        <taxon>Verrucomicrobiaceae</taxon>
        <taxon>Luteolibacter</taxon>
    </lineage>
</organism>
<sequence length="373" mass="41317">MSEPLLDLSKLTNHAQMFSASAERCGFTSLGEINRFIFKSYGKAIRSISHASLPKGAIFILSPARGDELASNDSIRAAVAKIRSDHSKKFYRIRADLSSGLQLAHEIESEEKKQMAMGGWTPAFAMNVSRITGECVVWVNGVSACVYLDGLCYIESPDTVEEIAAGIPGNFQSLSWKDGELLYDFARSELTDTTATGVWHSPNGSLLRPKPEKLMSSALGNFLRFRMAGYKHHDEEAHVEHQGRADISLHSYNGCIYIVEVKWIGRSLKSTRLSEPSKSIEAELKKFTSSWITEFGDEAFESGAKQLAKYFGTGKYDRAYLAVFDCRPPVIKRKSESLPVDPRHVAPHSLDDFCIYRACADPRKASKASKAGD</sequence>
<protein>
    <submittedName>
        <fullName evidence="1">Uncharacterized protein</fullName>
    </submittedName>
</protein>
<accession>A0A858RCM3</accession>
<dbReference type="EMBL" id="CP051774">
    <property type="protein sequence ID" value="QJE94786.1"/>
    <property type="molecule type" value="Genomic_DNA"/>
</dbReference>
<dbReference type="RefSeq" id="WP_169453007.1">
    <property type="nucleotide sequence ID" value="NZ_CP051774.1"/>
</dbReference>
<evidence type="ECO:0000313" key="1">
    <source>
        <dbReference type="EMBL" id="QJE94786.1"/>
    </source>
</evidence>
<gene>
    <name evidence="1" type="ORF">HHL09_02990</name>
</gene>
<dbReference type="KEGG" id="luo:HHL09_02990"/>